<dbReference type="CDD" id="cd03786">
    <property type="entry name" value="GTB_UDP-GlcNAc_2-Epimerase"/>
    <property type="match status" value="1"/>
</dbReference>
<dbReference type="PANTHER" id="PTHR43174:SF2">
    <property type="entry name" value="UDP-N-ACETYLGLUCOSAMINE 2-EPIMERASE"/>
    <property type="match status" value="1"/>
</dbReference>
<dbReference type="SUPFAM" id="SSF53756">
    <property type="entry name" value="UDP-Glycosyltransferase/glycogen phosphorylase"/>
    <property type="match status" value="1"/>
</dbReference>
<accession>A0A133XGQ6</accession>
<dbReference type="NCBIfam" id="TIGR00236">
    <property type="entry name" value="wecB"/>
    <property type="match status" value="1"/>
</dbReference>
<dbReference type="InterPro" id="IPR003331">
    <property type="entry name" value="UDP_GlcNAc_Epimerase_2_dom"/>
</dbReference>
<feature type="domain" description="UDP-N-acetylglucosamine 2-epimerase" evidence="6">
    <location>
        <begin position="27"/>
        <end position="366"/>
    </location>
</feature>
<evidence type="ECO:0000256" key="3">
    <source>
        <dbReference type="ARBA" id="ARBA00038209"/>
    </source>
</evidence>
<dbReference type="RefSeq" id="WP_066883433.1">
    <property type="nucleotide sequence ID" value="NZ_LODL01000021.1"/>
</dbReference>
<evidence type="ECO:0000259" key="6">
    <source>
        <dbReference type="Pfam" id="PF02350"/>
    </source>
</evidence>
<dbReference type="GO" id="GO:0008761">
    <property type="term" value="F:UDP-N-acetylglucosamine 2-epimerase activity"/>
    <property type="evidence" value="ECO:0007669"/>
    <property type="project" value="UniProtKB-EC"/>
</dbReference>
<dbReference type="AlphaFoldDB" id="A0A133XGQ6"/>
<evidence type="ECO:0000256" key="5">
    <source>
        <dbReference type="RuleBase" id="RU003513"/>
    </source>
</evidence>
<dbReference type="Pfam" id="PF02350">
    <property type="entry name" value="Epimerase_2"/>
    <property type="match status" value="1"/>
</dbReference>
<organism evidence="7 8">
    <name type="scientific">Dechloromonas denitrificans</name>
    <dbReference type="NCBI Taxonomy" id="281362"/>
    <lineage>
        <taxon>Bacteria</taxon>
        <taxon>Pseudomonadati</taxon>
        <taxon>Pseudomonadota</taxon>
        <taxon>Betaproteobacteria</taxon>
        <taxon>Rhodocyclales</taxon>
        <taxon>Azonexaceae</taxon>
        <taxon>Dechloromonas</taxon>
    </lineage>
</organism>
<dbReference type="EMBL" id="LODL01000021">
    <property type="protein sequence ID" value="KXB30121.1"/>
    <property type="molecule type" value="Genomic_DNA"/>
</dbReference>
<evidence type="ECO:0000256" key="4">
    <source>
        <dbReference type="ARBA" id="ARBA00038858"/>
    </source>
</evidence>
<dbReference type="InterPro" id="IPR029767">
    <property type="entry name" value="WecB-like"/>
</dbReference>
<comment type="similarity">
    <text evidence="3 5">Belongs to the UDP-N-acetylglucosamine 2-epimerase family.</text>
</comment>
<keyword evidence="8" id="KW-1185">Reference proteome</keyword>
<proteinExistence type="inferred from homology"/>
<evidence type="ECO:0000256" key="2">
    <source>
        <dbReference type="ARBA" id="ARBA00036080"/>
    </source>
</evidence>
<dbReference type="Proteomes" id="UP000070186">
    <property type="component" value="Unassembled WGS sequence"/>
</dbReference>
<sequence length="376" mass="40496">MKVMVVVGTRPEVIKMAPVINALRAALLDTVVCASGQHREMLAQALDVFSIKPDISLDAMRPGQTLNSLAARLLADLDTILAEQTPDWVLVQGDTTTAFCAGLAAFHRDIRVGHVEAGLRTGDLASPFPEEANRSLLARIATRHFAPTIAARQALLNEGIPVEAIDVTGNTVVDALYMAQRIMAVAQAAPALADVIHAAAGRPLVLITCHRRENFGGVLEGICHLLKRLAMRYPDFYWVFPVHLNPNVREPVGRILGNVSNLSLIEPVDYLTSLALISRAALVISDSGGIQEEAPSFGVPVVVMRSHTERREGVEAGFATLAGQSAERIDAAVMGWLDHPERRDELKNRPNPYGDGQAAARIAAILASDTVHEFNG</sequence>
<dbReference type="STRING" id="281362.AT959_12155"/>
<dbReference type="Gene3D" id="3.40.50.2000">
    <property type="entry name" value="Glycogen Phosphorylase B"/>
    <property type="match status" value="2"/>
</dbReference>
<name>A0A133XGQ6_9RHOO</name>
<keyword evidence="1 5" id="KW-0413">Isomerase</keyword>
<dbReference type="EC" id="5.1.3.14" evidence="4"/>
<comment type="catalytic activity">
    <reaction evidence="2">
        <text>UDP-N-acetyl-alpha-D-glucosamine = UDP-N-acetyl-alpha-D-mannosamine</text>
        <dbReference type="Rhea" id="RHEA:17213"/>
        <dbReference type="ChEBI" id="CHEBI:57705"/>
        <dbReference type="ChEBI" id="CHEBI:68623"/>
        <dbReference type="EC" id="5.1.3.14"/>
    </reaction>
</comment>
<comment type="caution">
    <text evidence="7">The sequence shown here is derived from an EMBL/GenBank/DDBJ whole genome shotgun (WGS) entry which is preliminary data.</text>
</comment>
<protein>
    <recommendedName>
        <fullName evidence="4">UDP-N-acetylglucosamine 2-epimerase (non-hydrolyzing)</fullName>
        <ecNumber evidence="4">5.1.3.14</ecNumber>
    </recommendedName>
</protein>
<evidence type="ECO:0000256" key="1">
    <source>
        <dbReference type="ARBA" id="ARBA00023235"/>
    </source>
</evidence>
<evidence type="ECO:0000313" key="8">
    <source>
        <dbReference type="Proteomes" id="UP000070186"/>
    </source>
</evidence>
<evidence type="ECO:0000313" key="7">
    <source>
        <dbReference type="EMBL" id="KXB30121.1"/>
    </source>
</evidence>
<dbReference type="PANTHER" id="PTHR43174">
    <property type="entry name" value="UDP-N-ACETYLGLUCOSAMINE 2-EPIMERASE"/>
    <property type="match status" value="1"/>
</dbReference>
<gene>
    <name evidence="7" type="ORF">AT959_12155</name>
</gene>
<reference evidence="7 8" key="1">
    <citation type="submission" date="2015-12" db="EMBL/GenBank/DDBJ databases">
        <title>Nitrous oxide reduction kinetics distinguish bacteria harboring typical versus atypical NosZ.</title>
        <authorList>
            <person name="Yoon S."/>
            <person name="Nissen S."/>
            <person name="Park D."/>
            <person name="Sanford R.A."/>
            <person name="Loeffler F.E."/>
        </authorList>
    </citation>
    <scope>NUCLEOTIDE SEQUENCE [LARGE SCALE GENOMIC DNA]</scope>
    <source>
        <strain evidence="7 8">ATCC BAA-841</strain>
    </source>
</reference>